<keyword evidence="1" id="KW-0732">Signal</keyword>
<sequence length="396" mass="44691">MSCVLAILLASEAHMILTGLQNANYFYDAYEFPKDIKFPMPKPPHSLHISASKITRSGTHVVAYCSISHHYEQIVKMITDGLPRVTQSSRNKDLSFTLEESACLRSITEETSLRSDATPLSQLQKYQCTHQLIASMAFKGMIGVEGKYACFAPPLRSHTVKINADIPLKIEQFLAGAQLLKGRKANSDTQAMVWFQGNLHLLRQTKSNTNGHNLWIPITSIGKESTNGALIMNFIYDNLPGIYEFTKIMGDFRMLEKTLNAANTSSNQRTPQISNDKICANSDPEKCGDKIHKSGHKYTNTHFGKIYAFPTYLNDRIGSLGLRCQVRFVHRSGLFRNKICIFSPRYVRRSIFQSQTWINSWKNHRLLKVPPQTNAKVVADRFIELSAEGTLCDPIE</sequence>
<evidence type="ECO:0000313" key="2">
    <source>
        <dbReference type="EMBL" id="SZF04134.1"/>
    </source>
</evidence>
<gene>
    <name evidence="2" type="ORF">BLGHR1_14930</name>
</gene>
<dbReference type="VEuPathDB" id="FungiDB:BLGHR1_14930"/>
<evidence type="ECO:0000256" key="1">
    <source>
        <dbReference type="SAM" id="SignalP"/>
    </source>
</evidence>
<organism evidence="2 3">
    <name type="scientific">Blumeria hordei</name>
    <name type="common">Barley powdery mildew</name>
    <name type="synonym">Blumeria graminis f. sp. hordei</name>
    <dbReference type="NCBI Taxonomy" id="2867405"/>
    <lineage>
        <taxon>Eukaryota</taxon>
        <taxon>Fungi</taxon>
        <taxon>Dikarya</taxon>
        <taxon>Ascomycota</taxon>
        <taxon>Pezizomycotina</taxon>
        <taxon>Leotiomycetes</taxon>
        <taxon>Erysiphales</taxon>
        <taxon>Erysiphaceae</taxon>
        <taxon>Blumeria</taxon>
    </lineage>
</organism>
<proteinExistence type="predicted"/>
<feature type="signal peptide" evidence="1">
    <location>
        <begin position="1"/>
        <end position="18"/>
    </location>
</feature>
<evidence type="ECO:0000313" key="3">
    <source>
        <dbReference type="Proteomes" id="UP000275772"/>
    </source>
</evidence>
<name>A0A383UUW4_BLUHO</name>
<reference evidence="2 3" key="1">
    <citation type="submission" date="2017-11" db="EMBL/GenBank/DDBJ databases">
        <authorList>
            <person name="Kracher B."/>
        </authorList>
    </citation>
    <scope>NUCLEOTIDE SEQUENCE [LARGE SCALE GENOMIC DNA]</scope>
    <source>
        <strain evidence="2 3">RACE1</strain>
    </source>
</reference>
<accession>A0A383UUW4</accession>
<protein>
    <submittedName>
        <fullName evidence="2">Uncharacterized protein</fullName>
    </submittedName>
</protein>
<dbReference type="Proteomes" id="UP000275772">
    <property type="component" value="Unassembled WGS sequence"/>
</dbReference>
<dbReference type="EMBL" id="UNSH01000064">
    <property type="protein sequence ID" value="SZF04134.1"/>
    <property type="molecule type" value="Genomic_DNA"/>
</dbReference>
<dbReference type="AlphaFoldDB" id="A0A383UUW4"/>
<feature type="chain" id="PRO_5016813992" evidence="1">
    <location>
        <begin position="19"/>
        <end position="396"/>
    </location>
</feature>